<dbReference type="SUPFAM" id="SSF46565">
    <property type="entry name" value="Chaperone J-domain"/>
    <property type="match status" value="1"/>
</dbReference>
<dbReference type="PANTHER" id="PTHR45255">
    <property type="entry name" value="DNAJ HOMOLOG SUBFAMILY C MEMBER 24"/>
    <property type="match status" value="1"/>
</dbReference>
<dbReference type="OrthoDB" id="66964at2759"/>
<dbReference type="Proteomes" id="UP001153636">
    <property type="component" value="Chromosome 2"/>
</dbReference>
<dbReference type="GO" id="GO:0008198">
    <property type="term" value="F:ferrous iron binding"/>
    <property type="evidence" value="ECO:0007669"/>
    <property type="project" value="TreeGrafter"/>
</dbReference>
<dbReference type="AlphaFoldDB" id="A0A9P0CTL2"/>
<keyword evidence="1" id="KW-0862">Zinc</keyword>
<dbReference type="PROSITE" id="PS50076">
    <property type="entry name" value="DNAJ_2"/>
    <property type="match status" value="1"/>
</dbReference>
<protein>
    <recommendedName>
        <fullName evidence="2">J domain-containing protein</fullName>
    </recommendedName>
</protein>
<organism evidence="3 4">
    <name type="scientific">Psylliodes chrysocephalus</name>
    <dbReference type="NCBI Taxonomy" id="3402493"/>
    <lineage>
        <taxon>Eukaryota</taxon>
        <taxon>Metazoa</taxon>
        <taxon>Ecdysozoa</taxon>
        <taxon>Arthropoda</taxon>
        <taxon>Hexapoda</taxon>
        <taxon>Insecta</taxon>
        <taxon>Pterygota</taxon>
        <taxon>Neoptera</taxon>
        <taxon>Endopterygota</taxon>
        <taxon>Coleoptera</taxon>
        <taxon>Polyphaga</taxon>
        <taxon>Cucujiformia</taxon>
        <taxon>Chrysomeloidea</taxon>
        <taxon>Chrysomelidae</taxon>
        <taxon>Galerucinae</taxon>
        <taxon>Alticini</taxon>
        <taxon>Psylliodes</taxon>
    </lineage>
</organism>
<dbReference type="InterPro" id="IPR036671">
    <property type="entry name" value="DPH_MB_sf"/>
</dbReference>
<evidence type="ECO:0000259" key="2">
    <source>
        <dbReference type="PROSITE" id="PS50076"/>
    </source>
</evidence>
<keyword evidence="4" id="KW-1185">Reference proteome</keyword>
<dbReference type="PRINTS" id="PR00625">
    <property type="entry name" value="JDOMAIN"/>
</dbReference>
<dbReference type="InterPro" id="IPR036869">
    <property type="entry name" value="J_dom_sf"/>
</dbReference>
<dbReference type="EMBL" id="OV651814">
    <property type="protein sequence ID" value="CAH1106283.1"/>
    <property type="molecule type" value="Genomic_DNA"/>
</dbReference>
<evidence type="ECO:0000313" key="4">
    <source>
        <dbReference type="Proteomes" id="UP001153636"/>
    </source>
</evidence>
<dbReference type="SUPFAM" id="SSF144217">
    <property type="entry name" value="CSL zinc finger"/>
    <property type="match status" value="1"/>
</dbReference>
<sequence length="148" mass="17082">MENQENSLSSTSESRDINYYSVLQCNQNSTIDEIKSNYRSLIKKFHPDKQSKEQSYSDDKFIHIDKAYKTLSDEQLRKEYDAVLLEKSFNESSLIYAELEKTGLDFDSEGVAVFPCRCGQNIEIYKSVLDDEESLIECSECTNCVLIK</sequence>
<dbReference type="Pfam" id="PF00226">
    <property type="entry name" value="DnaJ"/>
    <property type="match status" value="1"/>
</dbReference>
<dbReference type="GO" id="GO:0001671">
    <property type="term" value="F:ATPase activator activity"/>
    <property type="evidence" value="ECO:0007669"/>
    <property type="project" value="TreeGrafter"/>
</dbReference>
<dbReference type="CDD" id="cd06257">
    <property type="entry name" value="DnaJ"/>
    <property type="match status" value="1"/>
</dbReference>
<accession>A0A9P0CTL2</accession>
<dbReference type="PANTHER" id="PTHR45255:SF1">
    <property type="entry name" value="DNAJ HOMOLOG SUBFAMILY C MEMBER 24"/>
    <property type="match status" value="1"/>
</dbReference>
<name>A0A9P0CTL2_9CUCU</name>
<evidence type="ECO:0000313" key="3">
    <source>
        <dbReference type="EMBL" id="CAH1106283.1"/>
    </source>
</evidence>
<reference evidence="3" key="1">
    <citation type="submission" date="2022-01" db="EMBL/GenBank/DDBJ databases">
        <authorList>
            <person name="King R."/>
        </authorList>
    </citation>
    <scope>NUCLEOTIDE SEQUENCE</scope>
</reference>
<evidence type="ECO:0000256" key="1">
    <source>
        <dbReference type="ARBA" id="ARBA00022833"/>
    </source>
</evidence>
<dbReference type="InterPro" id="IPR001623">
    <property type="entry name" value="DnaJ_domain"/>
</dbReference>
<gene>
    <name evidence="3" type="ORF">PSYICH_LOCUS7645</name>
</gene>
<dbReference type="Gene3D" id="3.10.660.10">
    <property type="entry name" value="DPH Zinc finger"/>
    <property type="match status" value="1"/>
</dbReference>
<dbReference type="Gene3D" id="1.10.287.110">
    <property type="entry name" value="DnaJ domain"/>
    <property type="match status" value="1"/>
</dbReference>
<feature type="domain" description="J" evidence="2">
    <location>
        <begin position="18"/>
        <end position="84"/>
    </location>
</feature>
<dbReference type="SMART" id="SM00271">
    <property type="entry name" value="DnaJ"/>
    <property type="match status" value="1"/>
</dbReference>
<proteinExistence type="predicted"/>